<dbReference type="HOGENOM" id="CLU_705475_0_0_0"/>
<dbReference type="EMBL" id="CP001997">
    <property type="protein sequence ID" value="ADE56500.1"/>
    <property type="molecule type" value="Genomic_DNA"/>
</dbReference>
<evidence type="ECO:0008006" key="4">
    <source>
        <dbReference type="Google" id="ProtNLM"/>
    </source>
</evidence>
<evidence type="ECO:0000256" key="1">
    <source>
        <dbReference type="SAM" id="MobiDB-lite"/>
    </source>
</evidence>
<dbReference type="eggNOG" id="COG1609">
    <property type="taxonomic scope" value="Bacteria"/>
</dbReference>
<dbReference type="KEGG" id="aco:Amico_0357"/>
<name>D5ED68_AMICL</name>
<dbReference type="Proteomes" id="UP000002366">
    <property type="component" value="Chromosome"/>
</dbReference>
<reference evidence="2 3" key="1">
    <citation type="journal article" date="2010" name="Stand. Genomic Sci.">
        <title>Complete genome sequence of Aminobacterium colombiense type strain (ALA-1).</title>
        <authorList>
            <person name="Chertkov O."/>
            <person name="Sikorski J."/>
            <person name="Brambilla E."/>
            <person name="Lapidus A."/>
            <person name="Copeland A."/>
            <person name="Glavina Del Rio T."/>
            <person name="Nolan M."/>
            <person name="Lucas S."/>
            <person name="Tice H."/>
            <person name="Cheng J.F."/>
            <person name="Han C."/>
            <person name="Detter J.C."/>
            <person name="Bruce D."/>
            <person name="Tapia R."/>
            <person name="Goodwin L."/>
            <person name="Pitluck S."/>
            <person name="Liolios K."/>
            <person name="Ivanova N."/>
            <person name="Mavromatis K."/>
            <person name="Ovchinnikova G."/>
            <person name="Pati A."/>
            <person name="Chen A."/>
            <person name="Palaniappan K."/>
            <person name="Land M."/>
            <person name="Hauser L."/>
            <person name="Chang Y.J."/>
            <person name="Jeffries C.D."/>
            <person name="Spring S."/>
            <person name="Rohde M."/>
            <person name="Goker M."/>
            <person name="Bristow J."/>
            <person name="Eisen J.A."/>
            <person name="Markowitz V."/>
            <person name="Hugenholtz P."/>
            <person name="Kyrpides N.C."/>
            <person name="Klenk H.P."/>
        </authorList>
    </citation>
    <scope>NUCLEOTIDE SEQUENCE [LARGE SCALE GENOMIC DNA]</scope>
    <source>
        <strain evidence="3">DSM 12261 / ALA-1</strain>
    </source>
</reference>
<dbReference type="Pfam" id="PF12683">
    <property type="entry name" value="DUF3798"/>
    <property type="match status" value="1"/>
</dbReference>
<proteinExistence type="predicted"/>
<organism evidence="2 3">
    <name type="scientific">Aminobacterium colombiense (strain DSM 12261 / ALA-1)</name>
    <dbReference type="NCBI Taxonomy" id="572547"/>
    <lineage>
        <taxon>Bacteria</taxon>
        <taxon>Thermotogati</taxon>
        <taxon>Synergistota</taxon>
        <taxon>Synergistia</taxon>
        <taxon>Synergistales</taxon>
        <taxon>Aminobacteriaceae</taxon>
        <taxon>Aminobacterium</taxon>
    </lineage>
</organism>
<feature type="compositionally biased region" description="Low complexity" evidence="1">
    <location>
        <begin position="27"/>
        <end position="42"/>
    </location>
</feature>
<gene>
    <name evidence="2" type="ordered locus">Amico_0357</name>
</gene>
<feature type="region of interest" description="Disordered" evidence="1">
    <location>
        <begin position="27"/>
        <end position="82"/>
    </location>
</feature>
<protein>
    <recommendedName>
        <fullName evidence="4">DUF3798 domain-containing protein</fullName>
    </recommendedName>
</protein>
<evidence type="ECO:0000313" key="3">
    <source>
        <dbReference type="Proteomes" id="UP000002366"/>
    </source>
</evidence>
<dbReference type="InterPro" id="IPR028082">
    <property type="entry name" value="Peripla_BP_I"/>
</dbReference>
<dbReference type="SUPFAM" id="SSF53822">
    <property type="entry name" value="Periplasmic binding protein-like I"/>
    <property type="match status" value="1"/>
</dbReference>
<dbReference type="AlphaFoldDB" id="D5ED68"/>
<accession>D5ED68</accession>
<evidence type="ECO:0000313" key="2">
    <source>
        <dbReference type="EMBL" id="ADE56500.1"/>
    </source>
</evidence>
<keyword evidence="3" id="KW-1185">Reference proteome</keyword>
<dbReference type="InterPro" id="IPR024258">
    <property type="entry name" value="DUF3798"/>
</dbReference>
<dbReference type="Gene3D" id="3.40.50.11390">
    <property type="match status" value="1"/>
</dbReference>
<dbReference type="STRING" id="572547.Amico_0357"/>
<dbReference type="RefSeq" id="WP_013047766.1">
    <property type="nucleotide sequence ID" value="NC_014011.1"/>
</dbReference>
<feature type="compositionally biased region" description="Low complexity" evidence="1">
    <location>
        <begin position="52"/>
        <end position="61"/>
    </location>
</feature>
<sequence>MNKQKLIVLVIVLLVAVGGWMMMGNKPQEQAPAPQPQAEQPAEPAPAEKPAEAPAEAPAEQPAEEKPAEAPAPAEKPAEAPAEKAAFHIGICTGTVSQSEDDLRGAERLIEEYGSVSDGGMIQHITYPDNFMVEMETTIAQISGLADDPLMKAIIVNQAIPGTTEAFRRVREKRSDILLFAGEAHEDPGVIESAADLVINCDNIARGYLIVDAAKKMGAKEFVHISFPRHMSYELLSRRRNIMEEACNDLGIGFHFETAPDPTSDVGVAGAQQFILEKVPAWLEKYGKDTAFFCTNDAHTEPLLKRIAEEGGYFVEADLPSPLMGYPGALGIELSDVKGDWPAILKRVEEAVDAKGGAKRMGTWAYSYGYTTTAALGEFARRVLEGAVEVENMEALFECYGKYTPGAKWNGSLYTDIATGVVKNNHILVYQDTYVFGLGYLGMTEVEVPEKYFSIK</sequence>